<evidence type="ECO:0000313" key="1">
    <source>
        <dbReference type="EMBL" id="EQD55242.1"/>
    </source>
</evidence>
<dbReference type="AlphaFoldDB" id="T1ADP8"/>
<accession>T1ADP8</accession>
<reference evidence="1" key="1">
    <citation type="submission" date="2013-08" db="EMBL/GenBank/DDBJ databases">
        <authorList>
            <person name="Mendez C."/>
            <person name="Richter M."/>
            <person name="Ferrer M."/>
            <person name="Sanchez J."/>
        </authorList>
    </citation>
    <scope>NUCLEOTIDE SEQUENCE</scope>
</reference>
<keyword evidence="1" id="KW-0808">Transferase</keyword>
<gene>
    <name evidence="1" type="ORF">B1B_09321</name>
</gene>
<protein>
    <submittedName>
        <fullName evidence="1">Adenine specific DNA-methyltransferase</fullName>
    </submittedName>
</protein>
<feature type="non-terminal residue" evidence="1">
    <location>
        <position position="70"/>
    </location>
</feature>
<comment type="caution">
    <text evidence="1">The sequence shown here is derived from an EMBL/GenBank/DDBJ whole genome shotgun (WGS) entry which is preliminary data.</text>
</comment>
<organism evidence="1">
    <name type="scientific">mine drainage metagenome</name>
    <dbReference type="NCBI Taxonomy" id="410659"/>
    <lineage>
        <taxon>unclassified sequences</taxon>
        <taxon>metagenomes</taxon>
        <taxon>ecological metagenomes</taxon>
    </lineage>
</organism>
<reference evidence="1" key="2">
    <citation type="journal article" date="2014" name="ISME J.">
        <title>Microbial stratification in low pH oxic and suboxic macroscopic growths along an acid mine drainage.</title>
        <authorList>
            <person name="Mendez-Garcia C."/>
            <person name="Mesa V."/>
            <person name="Sprenger R.R."/>
            <person name="Richter M."/>
            <person name="Diez M.S."/>
            <person name="Solano J."/>
            <person name="Bargiela R."/>
            <person name="Golyshina O.V."/>
            <person name="Manteca A."/>
            <person name="Ramos J.L."/>
            <person name="Gallego J.R."/>
            <person name="Llorente I."/>
            <person name="Martins Dos Santos V.A."/>
            <person name="Jensen O.N."/>
            <person name="Pelaez A.I."/>
            <person name="Sanchez J."/>
            <person name="Ferrer M."/>
        </authorList>
    </citation>
    <scope>NUCLEOTIDE SEQUENCE</scope>
</reference>
<proteinExistence type="predicted"/>
<dbReference type="EMBL" id="AUZY01006156">
    <property type="protein sequence ID" value="EQD55242.1"/>
    <property type="molecule type" value="Genomic_DNA"/>
</dbReference>
<feature type="non-terminal residue" evidence="1">
    <location>
        <position position="1"/>
    </location>
</feature>
<dbReference type="GO" id="GO:0008168">
    <property type="term" value="F:methyltransferase activity"/>
    <property type="evidence" value="ECO:0007669"/>
    <property type="project" value="UniProtKB-KW"/>
</dbReference>
<name>T1ADP8_9ZZZZ</name>
<keyword evidence="1" id="KW-0489">Methyltransferase</keyword>
<sequence length="70" mass="7907">AAAALKESKSAVVCERGQLLKLSKDRNGVIERAVLTRHWTDWVDYWAVDFDYEQRKEIIKVALDGSGQDG</sequence>
<dbReference type="GO" id="GO:0032259">
    <property type="term" value="P:methylation"/>
    <property type="evidence" value="ECO:0007669"/>
    <property type="project" value="UniProtKB-KW"/>
</dbReference>